<dbReference type="SMART" id="SM00868">
    <property type="entry name" value="zf-AD"/>
    <property type="match status" value="2"/>
</dbReference>
<feature type="binding site" evidence="9">
    <location>
        <position position="276"/>
    </location>
    <ligand>
        <name>Zn(2+)</name>
        <dbReference type="ChEBI" id="CHEBI:29105"/>
    </ligand>
</feature>
<accession>A0A2J7PPI2</accession>
<evidence type="ECO:0000256" key="6">
    <source>
        <dbReference type="ARBA" id="ARBA00023242"/>
    </source>
</evidence>
<proteinExistence type="predicted"/>
<evidence type="ECO:0000256" key="5">
    <source>
        <dbReference type="ARBA" id="ARBA00023125"/>
    </source>
</evidence>
<keyword evidence="2" id="KW-0677">Repeat</keyword>
<evidence type="ECO:0000313" key="14">
    <source>
        <dbReference type="EMBL" id="PNF18209.1"/>
    </source>
</evidence>
<dbReference type="SMART" id="SM00980">
    <property type="entry name" value="THAP"/>
    <property type="match status" value="1"/>
</dbReference>
<feature type="binding site" evidence="9">
    <location>
        <position position="279"/>
    </location>
    <ligand>
        <name>Zn(2+)</name>
        <dbReference type="ChEBI" id="CHEBI:29105"/>
    </ligand>
</feature>
<dbReference type="PROSITE" id="PS50157">
    <property type="entry name" value="ZINC_FINGER_C2H2_2"/>
    <property type="match status" value="8"/>
</dbReference>
<dbReference type="GO" id="GO:0001228">
    <property type="term" value="F:DNA-binding transcription activator activity, RNA polymerase II-specific"/>
    <property type="evidence" value="ECO:0007669"/>
    <property type="project" value="TreeGrafter"/>
</dbReference>
<dbReference type="InterPro" id="IPR013087">
    <property type="entry name" value="Znf_C2H2_type"/>
</dbReference>
<dbReference type="InterPro" id="IPR012934">
    <property type="entry name" value="Znf_AD"/>
</dbReference>
<feature type="domain" description="C2H2-type" evidence="11">
    <location>
        <begin position="502"/>
        <end position="529"/>
    </location>
</feature>
<feature type="domain" description="C2H2-type" evidence="11">
    <location>
        <begin position="694"/>
        <end position="722"/>
    </location>
</feature>
<evidence type="ECO:0000256" key="1">
    <source>
        <dbReference type="ARBA" id="ARBA00022723"/>
    </source>
</evidence>
<dbReference type="Pfam" id="PF05485">
    <property type="entry name" value="THAP"/>
    <property type="match status" value="1"/>
</dbReference>
<dbReference type="Pfam" id="PF07776">
    <property type="entry name" value="zf-AD"/>
    <property type="match status" value="1"/>
</dbReference>
<dbReference type="InParanoid" id="A0A2J7PPI2"/>
<evidence type="ECO:0000256" key="2">
    <source>
        <dbReference type="ARBA" id="ARBA00022737"/>
    </source>
</evidence>
<feature type="domain" description="THAP-type" evidence="12">
    <location>
        <begin position="18"/>
        <end position="102"/>
    </location>
</feature>
<dbReference type="FunFam" id="3.30.160.60:FF:000557">
    <property type="entry name" value="zinc finger and SCAN domain-containing protein 29"/>
    <property type="match status" value="1"/>
</dbReference>
<feature type="domain" description="C2H2-type" evidence="11">
    <location>
        <begin position="557"/>
        <end position="584"/>
    </location>
</feature>
<feature type="compositionally biased region" description="Polar residues" evidence="10">
    <location>
        <begin position="201"/>
        <end position="213"/>
    </location>
</feature>
<organism evidence="14 15">
    <name type="scientific">Cryptotermes secundus</name>
    <dbReference type="NCBI Taxonomy" id="105785"/>
    <lineage>
        <taxon>Eukaryota</taxon>
        <taxon>Metazoa</taxon>
        <taxon>Ecdysozoa</taxon>
        <taxon>Arthropoda</taxon>
        <taxon>Hexapoda</taxon>
        <taxon>Insecta</taxon>
        <taxon>Pterygota</taxon>
        <taxon>Neoptera</taxon>
        <taxon>Polyneoptera</taxon>
        <taxon>Dictyoptera</taxon>
        <taxon>Blattodea</taxon>
        <taxon>Blattoidea</taxon>
        <taxon>Termitoidae</taxon>
        <taxon>Kalotermitidae</taxon>
        <taxon>Cryptotermitinae</taxon>
        <taxon>Cryptotermes</taxon>
    </lineage>
</organism>
<evidence type="ECO:0000259" key="12">
    <source>
        <dbReference type="PROSITE" id="PS50950"/>
    </source>
</evidence>
<dbReference type="FunFam" id="3.30.160.60:FF:000446">
    <property type="entry name" value="Zinc finger protein"/>
    <property type="match status" value="1"/>
</dbReference>
<dbReference type="OrthoDB" id="6077919at2759"/>
<evidence type="ECO:0000259" key="11">
    <source>
        <dbReference type="PROSITE" id="PS50157"/>
    </source>
</evidence>
<feature type="region of interest" description="Disordered" evidence="10">
    <location>
        <begin position="201"/>
        <end position="221"/>
    </location>
</feature>
<comment type="caution">
    <text evidence="14">The sequence shown here is derived from an EMBL/GenBank/DDBJ whole genome shotgun (WGS) entry which is preliminary data.</text>
</comment>
<dbReference type="EMBL" id="NEVH01022715">
    <property type="protein sequence ID" value="PNF18209.1"/>
    <property type="molecule type" value="Genomic_DNA"/>
</dbReference>
<keyword evidence="6" id="KW-0539">Nucleus</keyword>
<dbReference type="PANTHER" id="PTHR24393">
    <property type="entry name" value="ZINC FINGER PROTEIN"/>
    <property type="match status" value="1"/>
</dbReference>
<dbReference type="PANTHER" id="PTHR24393:SF34">
    <property type="entry name" value="PR_SET DOMAIN 13"/>
    <property type="match status" value="1"/>
</dbReference>
<dbReference type="GO" id="GO:0005634">
    <property type="term" value="C:nucleus"/>
    <property type="evidence" value="ECO:0007669"/>
    <property type="project" value="InterPro"/>
</dbReference>
<feature type="binding site" evidence="9">
    <location>
        <position position="316"/>
    </location>
    <ligand>
        <name>Zn(2+)</name>
        <dbReference type="ChEBI" id="CHEBI:29105"/>
    </ligand>
</feature>
<dbReference type="STRING" id="105785.A0A2J7PPI2"/>
<evidence type="ECO:0000256" key="8">
    <source>
        <dbReference type="PROSITE-ProRule" id="PRU00309"/>
    </source>
</evidence>
<name>A0A2J7PPI2_9NEOP</name>
<dbReference type="PROSITE" id="PS50950">
    <property type="entry name" value="ZF_THAP"/>
    <property type="match status" value="1"/>
</dbReference>
<feature type="domain" description="C2H2-type" evidence="11">
    <location>
        <begin position="766"/>
        <end position="793"/>
    </location>
</feature>
<dbReference type="SUPFAM" id="SSF57716">
    <property type="entry name" value="Glucocorticoid receptor-like (DNA-binding domain)"/>
    <property type="match status" value="2"/>
</dbReference>
<evidence type="ECO:0000256" key="3">
    <source>
        <dbReference type="ARBA" id="ARBA00022771"/>
    </source>
</evidence>
<dbReference type="SUPFAM" id="SSF57667">
    <property type="entry name" value="beta-beta-alpha zinc fingers"/>
    <property type="match status" value="6"/>
</dbReference>
<dbReference type="Pfam" id="PF00096">
    <property type="entry name" value="zf-C2H2"/>
    <property type="match status" value="3"/>
</dbReference>
<evidence type="ECO:0000256" key="4">
    <source>
        <dbReference type="ARBA" id="ARBA00022833"/>
    </source>
</evidence>
<gene>
    <name evidence="14" type="ORF">B7P43_G18046</name>
</gene>
<dbReference type="GO" id="GO:0008270">
    <property type="term" value="F:zinc ion binding"/>
    <property type="evidence" value="ECO:0007669"/>
    <property type="project" value="UniProtKB-UniRule"/>
</dbReference>
<dbReference type="Proteomes" id="UP000235965">
    <property type="component" value="Unassembled WGS sequence"/>
</dbReference>
<evidence type="ECO:0000259" key="13">
    <source>
        <dbReference type="PROSITE" id="PS51915"/>
    </source>
</evidence>
<dbReference type="InterPro" id="IPR036236">
    <property type="entry name" value="Znf_C2H2_sf"/>
</dbReference>
<dbReference type="InterPro" id="IPR006612">
    <property type="entry name" value="THAP_Znf"/>
</dbReference>
<reference evidence="14 15" key="1">
    <citation type="submission" date="2017-12" db="EMBL/GenBank/DDBJ databases">
        <title>Hemimetabolous genomes reveal molecular basis of termite eusociality.</title>
        <authorList>
            <person name="Harrison M.C."/>
            <person name="Jongepier E."/>
            <person name="Robertson H.M."/>
            <person name="Arning N."/>
            <person name="Bitard-Feildel T."/>
            <person name="Chao H."/>
            <person name="Childers C.P."/>
            <person name="Dinh H."/>
            <person name="Doddapaneni H."/>
            <person name="Dugan S."/>
            <person name="Gowin J."/>
            <person name="Greiner C."/>
            <person name="Han Y."/>
            <person name="Hu H."/>
            <person name="Hughes D.S.T."/>
            <person name="Huylmans A.-K."/>
            <person name="Kemena C."/>
            <person name="Kremer L.P.M."/>
            <person name="Lee S.L."/>
            <person name="Lopez-Ezquerra A."/>
            <person name="Mallet L."/>
            <person name="Monroy-Kuhn J.M."/>
            <person name="Moser A."/>
            <person name="Murali S.C."/>
            <person name="Muzny D.M."/>
            <person name="Otani S."/>
            <person name="Piulachs M.-D."/>
            <person name="Poelchau M."/>
            <person name="Qu J."/>
            <person name="Schaub F."/>
            <person name="Wada-Katsumata A."/>
            <person name="Worley K.C."/>
            <person name="Xie Q."/>
            <person name="Ylla G."/>
            <person name="Poulsen M."/>
            <person name="Gibbs R.A."/>
            <person name="Schal C."/>
            <person name="Richards S."/>
            <person name="Belles X."/>
            <person name="Korb J."/>
            <person name="Bornberg-Bauer E."/>
        </authorList>
    </citation>
    <scope>NUCLEOTIDE SEQUENCE [LARGE SCALE GENOMIC DNA]</scope>
    <source>
        <tissue evidence="14">Whole body</tissue>
    </source>
</reference>
<keyword evidence="15" id="KW-1185">Reference proteome</keyword>
<keyword evidence="4 9" id="KW-0862">Zinc</keyword>
<keyword evidence="3 7" id="KW-0863">Zinc-finger</keyword>
<evidence type="ECO:0000256" key="10">
    <source>
        <dbReference type="SAM" id="MobiDB-lite"/>
    </source>
</evidence>
<keyword evidence="5 8" id="KW-0238">DNA-binding</keyword>
<dbReference type="GO" id="GO:0000978">
    <property type="term" value="F:RNA polymerase II cis-regulatory region sequence-specific DNA binding"/>
    <property type="evidence" value="ECO:0007669"/>
    <property type="project" value="TreeGrafter"/>
</dbReference>
<dbReference type="PROSITE" id="PS00028">
    <property type="entry name" value="ZINC_FINGER_C2H2_1"/>
    <property type="match status" value="7"/>
</dbReference>
<dbReference type="Gene3D" id="3.30.160.60">
    <property type="entry name" value="Classic Zinc Finger"/>
    <property type="match status" value="6"/>
</dbReference>
<dbReference type="SMART" id="SM00692">
    <property type="entry name" value="DM3"/>
    <property type="match status" value="1"/>
</dbReference>
<sequence>MKFVCFPAASAVQQFNTMRTKTCSVPGCFSSSRQGEVTFFSFPKGLERAQEWVRAVSDPDLDIEKAIKQHKHRVVCCRHFTTSQFNTPGRVRLNRNAVPTLFLPSSLSTEKGLSASYLQYRSNHKIAEPGIQDEHECIEADVKQETGSLEEAGSQFLPPLDSWMHGYERDLQPLQNDQERVEMPVQEDTQLREDILAENDTTQQHNSDGTQADHQNHCGEPVTLDDTAVNVREISETCDATSDHGDTDECCDVKFIPNEPSTVALGTWENLPNQLCRLCASTDEHPKQSVVGWLDLLKEIIPDLVALDDGLPQHICQPCANKLYTCTKIKADFIEAYNKLQESCGYSRSPGIQFIDIPSAMSCYPKEQLVSEIEDQLVSEIEEQMVPEVEEQLVSEVPSEGLCRLTPNSKKDFLEGKKMTLNTGGDLSLNLEECAISATHDEATLQGNFLQSKLESVGDTSGACEMKEQKVGKYKYVCDECEEMFTTKGALKVHRLAHRKVFECECCGKQCRSAAQIDDHRRIHTKELPFMCELCGKCFRTTEQLRNHKYVHKPLIYACEVCNKKCSSTTFLRQHKKVHCTDTKLICEVCGKILCTPFSFRIHLRSHTGEKPFQCDVCGKCFSAASKLKKHRFVHTNRKFRSIACSKEFSFKHSLLQHEECHAKLKYYRCVICFRPYSNLQNMRRHRKLYCKHIICIVCNETFLTDEMLKEHRSKEHTEEEVMLAAKSYKRQQCHKCPLCGLGVTGLNNMLKHTKECHSGYNYKPFGCEECSKTFTSISALHIHVRCHRENSLIA</sequence>
<feature type="domain" description="ZAD" evidence="13">
    <location>
        <begin position="274"/>
        <end position="343"/>
    </location>
</feature>
<feature type="domain" description="C2H2-type" evidence="11">
    <location>
        <begin position="530"/>
        <end position="552"/>
    </location>
</feature>
<feature type="domain" description="C2H2-type" evidence="11">
    <location>
        <begin position="613"/>
        <end position="640"/>
    </location>
</feature>
<feature type="domain" description="C2H2-type" evidence="11">
    <location>
        <begin position="585"/>
        <end position="612"/>
    </location>
</feature>
<evidence type="ECO:0000256" key="9">
    <source>
        <dbReference type="PROSITE-ProRule" id="PRU01263"/>
    </source>
</evidence>
<dbReference type="AlphaFoldDB" id="A0A2J7PPI2"/>
<evidence type="ECO:0000313" key="15">
    <source>
        <dbReference type="Proteomes" id="UP000235965"/>
    </source>
</evidence>
<feature type="domain" description="C2H2-type" evidence="11">
    <location>
        <begin position="476"/>
        <end position="498"/>
    </location>
</feature>
<evidence type="ECO:0000256" key="7">
    <source>
        <dbReference type="PROSITE-ProRule" id="PRU00042"/>
    </source>
</evidence>
<dbReference type="PROSITE" id="PS51915">
    <property type="entry name" value="ZAD"/>
    <property type="match status" value="1"/>
</dbReference>
<keyword evidence="1 9" id="KW-0479">Metal-binding</keyword>
<feature type="binding site" evidence="9">
    <location>
        <position position="319"/>
    </location>
    <ligand>
        <name>Zn(2+)</name>
        <dbReference type="ChEBI" id="CHEBI:29105"/>
    </ligand>
</feature>
<protein>
    <submittedName>
        <fullName evidence="14">Uncharacterized protein</fullName>
    </submittedName>
</protein>
<dbReference type="SMART" id="SM00355">
    <property type="entry name" value="ZnF_C2H2"/>
    <property type="match status" value="10"/>
</dbReference>